<protein>
    <submittedName>
        <fullName evidence="2">Histidine kinase</fullName>
    </submittedName>
</protein>
<evidence type="ECO:0000313" key="2">
    <source>
        <dbReference type="EMBL" id="MDD7914421.1"/>
    </source>
</evidence>
<evidence type="ECO:0000313" key="3">
    <source>
        <dbReference type="Proteomes" id="UP001151478"/>
    </source>
</evidence>
<name>A0ABT5S8I1_9FLAO</name>
<reference evidence="2" key="1">
    <citation type="submission" date="2023-02" db="EMBL/GenBank/DDBJ databases">
        <title>Polaribacter ponticola sp. nov., isolated from seawater.</title>
        <authorList>
            <person name="Baek J.H."/>
            <person name="Kim J.M."/>
            <person name="Choi D.G."/>
            <person name="Jeon C.O."/>
        </authorList>
    </citation>
    <scope>NUCLEOTIDE SEQUENCE</scope>
    <source>
        <strain evidence="2">MSW5</strain>
    </source>
</reference>
<dbReference type="RefSeq" id="WP_274270331.1">
    <property type="nucleotide sequence ID" value="NZ_JAOSLC020000003.1"/>
</dbReference>
<comment type="caution">
    <text evidence="2">The sequence shown here is derived from an EMBL/GenBank/DDBJ whole genome shotgun (WGS) entry which is preliminary data.</text>
</comment>
<dbReference type="InterPro" id="IPR010559">
    <property type="entry name" value="Sig_transdc_His_kin_internal"/>
</dbReference>
<dbReference type="Gene3D" id="3.30.565.10">
    <property type="entry name" value="Histidine kinase-like ATPase, C-terminal domain"/>
    <property type="match status" value="1"/>
</dbReference>
<proteinExistence type="predicted"/>
<accession>A0ABT5S8I1</accession>
<keyword evidence="3" id="KW-1185">Reference proteome</keyword>
<dbReference type="PANTHER" id="PTHR34220:SF7">
    <property type="entry name" value="SENSOR HISTIDINE KINASE YPDA"/>
    <property type="match status" value="1"/>
</dbReference>
<dbReference type="InterPro" id="IPR036890">
    <property type="entry name" value="HATPase_C_sf"/>
</dbReference>
<dbReference type="InterPro" id="IPR050640">
    <property type="entry name" value="Bact_2-comp_sensor_kinase"/>
</dbReference>
<dbReference type="GO" id="GO:0016301">
    <property type="term" value="F:kinase activity"/>
    <property type="evidence" value="ECO:0007669"/>
    <property type="project" value="UniProtKB-KW"/>
</dbReference>
<dbReference type="EMBL" id="JAOSLC020000003">
    <property type="protein sequence ID" value="MDD7914421.1"/>
    <property type="molecule type" value="Genomic_DNA"/>
</dbReference>
<feature type="domain" description="Signal transduction histidine kinase internal region" evidence="1">
    <location>
        <begin position="25"/>
        <end position="102"/>
    </location>
</feature>
<gene>
    <name evidence="2" type="ORF">N5A56_008320</name>
</gene>
<evidence type="ECO:0000259" key="1">
    <source>
        <dbReference type="Pfam" id="PF06580"/>
    </source>
</evidence>
<sequence length="216" mass="24986">MLSAFNYYKKEKETASLLEQKKTTELDALRNQLNPHFLFNTLNNLYALALKKSDKTPEVISKLSDILDYILYRCQSNYVSLKNEVTLLHNYIALEKVRYGNRVEVVFKETINEAAEIAPLLLLTFLENAFKHGVSQEINTAIINISIFGDSTFVEFKISNTKPNVYAFENSEDRNSIGLQNIKKQLNLLYPNKYKLDIENTKENYSVRLKVSKDEI</sequence>
<keyword evidence="2" id="KW-0808">Transferase</keyword>
<dbReference type="Proteomes" id="UP001151478">
    <property type="component" value="Unassembled WGS sequence"/>
</dbReference>
<dbReference type="Pfam" id="PF06580">
    <property type="entry name" value="His_kinase"/>
    <property type="match status" value="1"/>
</dbReference>
<dbReference type="PANTHER" id="PTHR34220">
    <property type="entry name" value="SENSOR HISTIDINE KINASE YPDA"/>
    <property type="match status" value="1"/>
</dbReference>
<keyword evidence="2" id="KW-0418">Kinase</keyword>
<organism evidence="2 3">
    <name type="scientific">Polaribacter ponticola</name>
    <dbReference type="NCBI Taxonomy" id="2978475"/>
    <lineage>
        <taxon>Bacteria</taxon>
        <taxon>Pseudomonadati</taxon>
        <taxon>Bacteroidota</taxon>
        <taxon>Flavobacteriia</taxon>
        <taxon>Flavobacteriales</taxon>
        <taxon>Flavobacteriaceae</taxon>
    </lineage>
</organism>